<sequence length="69" mass="7816">SSFCSHSSLFQRVDLFYPDHPLVPLAKYACQSSSFYLCVYSDRPWQSSSHFPSSIVFVGLPSPSNRPEK</sequence>
<organism evidence="1 2">
    <name type="scientific">Pristionchus mayeri</name>
    <dbReference type="NCBI Taxonomy" id="1317129"/>
    <lineage>
        <taxon>Eukaryota</taxon>
        <taxon>Metazoa</taxon>
        <taxon>Ecdysozoa</taxon>
        <taxon>Nematoda</taxon>
        <taxon>Chromadorea</taxon>
        <taxon>Rhabditida</taxon>
        <taxon>Rhabditina</taxon>
        <taxon>Diplogasteromorpha</taxon>
        <taxon>Diplogasteroidea</taxon>
        <taxon>Neodiplogasteridae</taxon>
        <taxon>Pristionchus</taxon>
    </lineage>
</organism>
<evidence type="ECO:0000313" key="2">
    <source>
        <dbReference type="Proteomes" id="UP001328107"/>
    </source>
</evidence>
<protein>
    <submittedName>
        <fullName evidence="1">Uncharacterized protein</fullName>
    </submittedName>
</protein>
<feature type="non-terminal residue" evidence="1">
    <location>
        <position position="69"/>
    </location>
</feature>
<dbReference type="Proteomes" id="UP001328107">
    <property type="component" value="Unassembled WGS sequence"/>
</dbReference>
<name>A0AAN5CNB8_9BILA</name>
<gene>
    <name evidence="1" type="ORF">PMAYCL1PPCAC_17649</name>
</gene>
<dbReference type="AlphaFoldDB" id="A0AAN5CNB8"/>
<keyword evidence="2" id="KW-1185">Reference proteome</keyword>
<proteinExistence type="predicted"/>
<feature type="non-terminal residue" evidence="1">
    <location>
        <position position="1"/>
    </location>
</feature>
<reference evidence="2" key="1">
    <citation type="submission" date="2022-10" db="EMBL/GenBank/DDBJ databases">
        <title>Genome assembly of Pristionchus species.</title>
        <authorList>
            <person name="Yoshida K."/>
            <person name="Sommer R.J."/>
        </authorList>
    </citation>
    <scope>NUCLEOTIDE SEQUENCE [LARGE SCALE GENOMIC DNA]</scope>
    <source>
        <strain evidence="2">RS5460</strain>
    </source>
</reference>
<dbReference type="EMBL" id="BTRK01000004">
    <property type="protein sequence ID" value="GMR47454.1"/>
    <property type="molecule type" value="Genomic_DNA"/>
</dbReference>
<accession>A0AAN5CNB8</accession>
<comment type="caution">
    <text evidence="1">The sequence shown here is derived from an EMBL/GenBank/DDBJ whole genome shotgun (WGS) entry which is preliminary data.</text>
</comment>
<evidence type="ECO:0000313" key="1">
    <source>
        <dbReference type="EMBL" id="GMR47454.1"/>
    </source>
</evidence>